<protein>
    <recommendedName>
        <fullName evidence="9">Tubulin glycylase 3A-like</fullName>
    </recommendedName>
</protein>
<evidence type="ECO:0000256" key="3">
    <source>
        <dbReference type="ARBA" id="ARBA00022598"/>
    </source>
</evidence>
<dbReference type="SUPFAM" id="SSF56059">
    <property type="entry name" value="Glutathione synthetase ATP-binding domain-like"/>
    <property type="match status" value="1"/>
</dbReference>
<dbReference type="EnsemblMetazoa" id="XM_050661870.1">
    <property type="protein sequence ID" value="XP_050517827.1"/>
    <property type="gene ID" value="LOC114331302"/>
</dbReference>
<proteinExistence type="predicted"/>
<dbReference type="RefSeq" id="XP_050517827.1">
    <property type="nucleotide sequence ID" value="XM_050661870.1"/>
</dbReference>
<feature type="compositionally biased region" description="Basic and acidic residues" evidence="6">
    <location>
        <begin position="89"/>
        <end position="101"/>
    </location>
</feature>
<evidence type="ECO:0008006" key="9">
    <source>
        <dbReference type="Google" id="ProtNLM"/>
    </source>
</evidence>
<evidence type="ECO:0000256" key="6">
    <source>
        <dbReference type="SAM" id="MobiDB-lite"/>
    </source>
</evidence>
<evidence type="ECO:0000256" key="5">
    <source>
        <dbReference type="ARBA" id="ARBA00022840"/>
    </source>
</evidence>
<feature type="compositionally biased region" description="Low complexity" evidence="6">
    <location>
        <begin position="129"/>
        <end position="144"/>
    </location>
</feature>
<dbReference type="PANTHER" id="PTHR45870:SF2">
    <property type="entry name" value="TUBULIN MONOGLYCYLASE TTLL3"/>
    <property type="match status" value="1"/>
</dbReference>
<keyword evidence="3" id="KW-0436">Ligase</keyword>
<keyword evidence="4" id="KW-0547">Nucleotide-binding</keyword>
<dbReference type="Proteomes" id="UP001652700">
    <property type="component" value="Unplaced"/>
</dbReference>
<evidence type="ECO:0000313" key="7">
    <source>
        <dbReference type="EnsemblMetazoa" id="XP_050517827.1"/>
    </source>
</evidence>
<feature type="compositionally biased region" description="Basic and acidic residues" evidence="6">
    <location>
        <begin position="145"/>
        <end position="174"/>
    </location>
</feature>
<keyword evidence="5" id="KW-0067">ATP-binding</keyword>
<evidence type="ECO:0000313" key="8">
    <source>
        <dbReference type="Proteomes" id="UP001652700"/>
    </source>
</evidence>
<feature type="region of interest" description="Disordered" evidence="6">
    <location>
        <begin position="68"/>
        <end position="201"/>
    </location>
</feature>
<evidence type="ECO:0000256" key="2">
    <source>
        <dbReference type="ARBA" id="ARBA00022490"/>
    </source>
</evidence>
<dbReference type="GeneID" id="114331302"/>
<keyword evidence="8" id="KW-1185">Reference proteome</keyword>
<dbReference type="Gene3D" id="3.30.470.20">
    <property type="entry name" value="ATP-grasp fold, B domain"/>
    <property type="match status" value="1"/>
</dbReference>
<organism evidence="7 8">
    <name type="scientific">Diabrotica virgifera virgifera</name>
    <name type="common">western corn rootworm</name>
    <dbReference type="NCBI Taxonomy" id="50390"/>
    <lineage>
        <taxon>Eukaryota</taxon>
        <taxon>Metazoa</taxon>
        <taxon>Ecdysozoa</taxon>
        <taxon>Arthropoda</taxon>
        <taxon>Hexapoda</taxon>
        <taxon>Insecta</taxon>
        <taxon>Pterygota</taxon>
        <taxon>Neoptera</taxon>
        <taxon>Endopterygota</taxon>
        <taxon>Coleoptera</taxon>
        <taxon>Polyphaga</taxon>
        <taxon>Cucujiformia</taxon>
        <taxon>Chrysomeloidea</taxon>
        <taxon>Chrysomelidae</taxon>
        <taxon>Galerucinae</taxon>
        <taxon>Diabroticina</taxon>
        <taxon>Diabroticites</taxon>
        <taxon>Diabrotica</taxon>
    </lineage>
</organism>
<feature type="compositionally biased region" description="Polar residues" evidence="6">
    <location>
        <begin position="177"/>
        <end position="198"/>
    </location>
</feature>
<dbReference type="InterPro" id="IPR051437">
    <property type="entry name" value="TTLL_monoglycylase"/>
</dbReference>
<reference evidence="7" key="1">
    <citation type="submission" date="2025-05" db="UniProtKB">
        <authorList>
            <consortium name="EnsemblMetazoa"/>
        </authorList>
    </citation>
    <scope>IDENTIFICATION</scope>
</reference>
<sequence length="858" mass="99606">MEDDIKTILAELKRKLKDYKLHQDSYSDVIPTLERMVKEHMTRYEKHAIPQEYGDEYAEIFIKATEPTVSSVDDQQSKKVGDSKINTIKSEKDKKQEDKKQAPKNNVTSNNKSTNGDKKNIPKSYKLFNNNQNNNTNKSNCNDTKTVKNDKTKSEEIKKSVPKMLPDKTRDPKKSSNKISSATDTVKRSVTSSSQVRPKSSMWPTVDRNVYNPLAKYKDEVDAAIKARKTFTVKGSFNAIRRALLRRGWIEKLGTSYRDLNTADLRTYASKAVVELLDLIRQNHPESNLCKRIIRSKLLINHQVDFYWAFNYQGFKECPDRNKLTLINKIRWYSFTYTSKQGMCIASQKAFWFNIPGVANLNHPRSYRLVKDGDVEDFVKDFNLTAAMSLLKWVQTTKETGQCRIISSSGKVPVKIFDFAINECYKFIKKSVHEDIDHEIKEAVSLEWNEFLEHFYKIVHIGNHFKEESGVTEKDLVRRATFILEKLKEYWPFLNMDGVMNIWILKPANSCRGVGIHMCRTIKYVLDTLKTNPQRRYIIQKYIERPMLIYNTKFDIRQWFLISCTNPLTIWIYRQCYVRFSSQTYSLRKLHESIHLTNNSIQCKYQNQTRDMNLPSFNMWDSAHFRNYLSDIGHPTVYNKIIFPGMKECITAAVLTHYENMVQRQNSFELYGADFILTEDFKPWLLEINSNPALYGSTPVTARLCPSVLEDVIKVVVDFARNKESATGGFEPLYKGTETKCKNTELKIDGKHMKIEDSMQNNVQGNEYNVVKVKTPQKKTGKVKDIGISMKKTLEDLLNIIQSERERRESLLDGETQTYTEEYVDDVTETEGIVTHDTGSLCEIIKILTQLQSLQFLN</sequence>
<dbReference type="InterPro" id="IPR004344">
    <property type="entry name" value="TTL/TTLL_fam"/>
</dbReference>
<dbReference type="PROSITE" id="PS51221">
    <property type="entry name" value="TTL"/>
    <property type="match status" value="1"/>
</dbReference>
<evidence type="ECO:0000256" key="4">
    <source>
        <dbReference type="ARBA" id="ARBA00022741"/>
    </source>
</evidence>
<dbReference type="Pfam" id="PF03133">
    <property type="entry name" value="TTL"/>
    <property type="match status" value="1"/>
</dbReference>
<feature type="compositionally biased region" description="Low complexity" evidence="6">
    <location>
        <begin position="104"/>
        <end position="114"/>
    </location>
</feature>
<comment type="subcellular location">
    <subcellularLocation>
        <location evidence="1">Cytoplasm</location>
    </subcellularLocation>
</comment>
<keyword evidence="2" id="KW-0963">Cytoplasm</keyword>
<name>A0ABM5L5W1_DIAVI</name>
<dbReference type="PANTHER" id="PTHR45870">
    <property type="entry name" value="TUBULIN MONOGLYCYLASE TTLL3"/>
    <property type="match status" value="1"/>
</dbReference>
<evidence type="ECO:0000256" key="1">
    <source>
        <dbReference type="ARBA" id="ARBA00004496"/>
    </source>
</evidence>
<accession>A0ABM5L5W1</accession>